<evidence type="ECO:0000259" key="5">
    <source>
        <dbReference type="PROSITE" id="PS51379"/>
    </source>
</evidence>
<keyword evidence="2" id="KW-0479">Metal-binding</keyword>
<keyword evidence="3" id="KW-0408">Iron</keyword>
<dbReference type="InterPro" id="IPR050572">
    <property type="entry name" value="Fe-S_Ferredoxin"/>
</dbReference>
<sequence length="58" mass="6117">MVAIVDAEECTGCELCVDVCPVEAISMNDDELAVIDADTCNDCGDCVDECPVEAISME</sequence>
<dbReference type="GO" id="GO:0051539">
    <property type="term" value="F:4 iron, 4 sulfur cluster binding"/>
    <property type="evidence" value="ECO:0007669"/>
    <property type="project" value="UniProtKB-KW"/>
</dbReference>
<dbReference type="GO" id="GO:0046872">
    <property type="term" value="F:metal ion binding"/>
    <property type="evidence" value="ECO:0007669"/>
    <property type="project" value="UniProtKB-KW"/>
</dbReference>
<dbReference type="EMBL" id="QZAB01000097">
    <property type="protein sequence ID" value="RQD90971.1"/>
    <property type="molecule type" value="Genomic_DNA"/>
</dbReference>
<dbReference type="PROSITE" id="PS00198">
    <property type="entry name" value="4FE4S_FER_1"/>
    <property type="match status" value="1"/>
</dbReference>
<evidence type="ECO:0000256" key="2">
    <source>
        <dbReference type="ARBA" id="ARBA00022723"/>
    </source>
</evidence>
<dbReference type="AlphaFoldDB" id="A0A3R7XVN9"/>
<dbReference type="Gene3D" id="3.30.70.20">
    <property type="match status" value="2"/>
</dbReference>
<reference evidence="6 7" key="1">
    <citation type="submission" date="2018-08" db="EMBL/GenBank/DDBJ databases">
        <title>The metabolism and importance of syntrophic acetate oxidation coupled to methane or sulfide production in haloalkaline environments.</title>
        <authorList>
            <person name="Timmers P.H.A."/>
            <person name="Vavourakis C.D."/>
            <person name="Sorokin D.Y."/>
            <person name="Sinninghe Damste J.S."/>
            <person name="Muyzer G."/>
            <person name="Stams A.J.M."/>
            <person name="Plugge C.M."/>
        </authorList>
    </citation>
    <scope>NUCLEOTIDE SEQUENCE [LARGE SCALE GENOMIC DNA]</scope>
    <source>
        <strain evidence="6">MSAO_Arc3</strain>
    </source>
</reference>
<dbReference type="SUPFAM" id="SSF54862">
    <property type="entry name" value="4Fe-4S ferredoxins"/>
    <property type="match status" value="1"/>
</dbReference>
<dbReference type="Pfam" id="PF12838">
    <property type="entry name" value="Fer4_7"/>
    <property type="match status" value="1"/>
</dbReference>
<dbReference type="InterPro" id="IPR017900">
    <property type="entry name" value="4Fe4S_Fe_S_CS"/>
</dbReference>
<proteinExistence type="predicted"/>
<dbReference type="Proteomes" id="UP000284763">
    <property type="component" value="Unassembled WGS sequence"/>
</dbReference>
<dbReference type="GO" id="GO:0016491">
    <property type="term" value="F:oxidoreductase activity"/>
    <property type="evidence" value="ECO:0007669"/>
    <property type="project" value="UniProtKB-ARBA"/>
</dbReference>
<feature type="domain" description="4Fe-4S ferredoxin-type" evidence="5">
    <location>
        <begin position="31"/>
        <end position="58"/>
    </location>
</feature>
<comment type="caution">
    <text evidence="6">The sequence shown here is derived from an EMBL/GenBank/DDBJ whole genome shotgun (WGS) entry which is preliminary data.</text>
</comment>
<dbReference type="InterPro" id="IPR017896">
    <property type="entry name" value="4Fe4S_Fe-S-bd"/>
</dbReference>
<keyword evidence="4" id="KW-0411">Iron-sulfur</keyword>
<evidence type="ECO:0000256" key="4">
    <source>
        <dbReference type="ARBA" id="ARBA00023014"/>
    </source>
</evidence>
<organism evidence="6 7">
    <name type="scientific">Methanosalsum natronophilum</name>
    <dbReference type="NCBI Taxonomy" id="768733"/>
    <lineage>
        <taxon>Archaea</taxon>
        <taxon>Methanobacteriati</taxon>
        <taxon>Methanobacteriota</taxon>
        <taxon>Stenosarchaea group</taxon>
        <taxon>Methanomicrobia</taxon>
        <taxon>Methanosarcinales</taxon>
        <taxon>Methanosarcinaceae</taxon>
        <taxon>Methanosalsum</taxon>
    </lineage>
</organism>
<keyword evidence="1" id="KW-0004">4Fe-4S</keyword>
<protein>
    <submittedName>
        <fullName evidence="6">4Fe-4S dicluster domain-containing protein</fullName>
    </submittedName>
</protein>
<evidence type="ECO:0000256" key="3">
    <source>
        <dbReference type="ARBA" id="ARBA00023004"/>
    </source>
</evidence>
<dbReference type="PANTHER" id="PTHR43687:SF1">
    <property type="entry name" value="FERREDOXIN III"/>
    <property type="match status" value="1"/>
</dbReference>
<accession>A0A3R7XVN9</accession>
<evidence type="ECO:0000313" key="7">
    <source>
        <dbReference type="Proteomes" id="UP000284763"/>
    </source>
</evidence>
<dbReference type="PANTHER" id="PTHR43687">
    <property type="entry name" value="ADENYLYLSULFATE REDUCTASE, BETA SUBUNIT"/>
    <property type="match status" value="1"/>
</dbReference>
<evidence type="ECO:0000313" key="6">
    <source>
        <dbReference type="EMBL" id="RQD90971.1"/>
    </source>
</evidence>
<dbReference type="RefSeq" id="WP_259134741.1">
    <property type="nucleotide sequence ID" value="NZ_JANUCS010000008.1"/>
</dbReference>
<gene>
    <name evidence="6" type="ORF">D5R95_01375</name>
</gene>
<feature type="domain" description="4Fe-4S ferredoxin-type" evidence="5">
    <location>
        <begin position="1"/>
        <end position="30"/>
    </location>
</feature>
<name>A0A3R7XVN9_9EURY</name>
<dbReference type="PROSITE" id="PS51379">
    <property type="entry name" value="4FE4S_FER_2"/>
    <property type="match status" value="2"/>
</dbReference>
<evidence type="ECO:0000256" key="1">
    <source>
        <dbReference type="ARBA" id="ARBA00022485"/>
    </source>
</evidence>